<dbReference type="EMBL" id="JAACJL010000030">
    <property type="protein sequence ID" value="KAF4617594.1"/>
    <property type="molecule type" value="Genomic_DNA"/>
</dbReference>
<dbReference type="InterPro" id="IPR014752">
    <property type="entry name" value="Arrestin-like_C"/>
</dbReference>
<reference evidence="2 3" key="1">
    <citation type="submission" date="2019-12" db="EMBL/GenBank/DDBJ databases">
        <authorList>
            <person name="Floudas D."/>
            <person name="Bentzer J."/>
            <person name="Ahren D."/>
            <person name="Johansson T."/>
            <person name="Persson P."/>
            <person name="Tunlid A."/>
        </authorList>
    </citation>
    <scope>NUCLEOTIDE SEQUENCE [LARGE SCALE GENOMIC DNA]</scope>
    <source>
        <strain evidence="2 3">CBS 102.39</strain>
    </source>
</reference>
<proteinExistence type="predicted"/>
<keyword evidence="3" id="KW-1185">Reference proteome</keyword>
<comment type="caution">
    <text evidence="2">The sequence shown here is derived from an EMBL/GenBank/DDBJ whole genome shotgun (WGS) entry which is preliminary data.</text>
</comment>
<sequence length="431" mass="46462">MSTTSLPSYIAPSLTTPTYSAEPHFLEQRLALAERIRHRPSGDFVKESKSGGVRLRLSAQEQNATLPIYGSSDTVKGVVELSKTTGVTSVEVQIEGRLRVKEIAEGGTSMAKLCLNTTTLWTKDAENTQCPTSLNFSLPLPTTFTFEEKTYPLPPSFDVKLSGLPGFIATIDYTVTATVAKPNGVPMPKVKSKALGIHVGTSVVSTPFIYFPRSRPASPIPPPLVHSPAGFGLTPEWKVFESVLPSKSPVRPDIKAKIYVPASRVFCISQSIPFHLTFESSAVSLAAFLPLSPTANTRSTLVQLMRQTTVDVRNTVIEGVKTDMWRVDCIGEGAFKHAGDGPTSISYNGEIAITDVNVPAFRAAGLSIKDCILFTINPVDPGKAAFSVLREVIPVRLSTDPWTANGTGIGRPESTQWQSPTPPSPRDSGEH</sequence>
<name>A0A8H4VRP3_9AGAR</name>
<protein>
    <submittedName>
        <fullName evidence="2">Uncharacterized protein</fullName>
    </submittedName>
</protein>
<evidence type="ECO:0000313" key="3">
    <source>
        <dbReference type="Proteomes" id="UP000521872"/>
    </source>
</evidence>
<evidence type="ECO:0000256" key="1">
    <source>
        <dbReference type="SAM" id="MobiDB-lite"/>
    </source>
</evidence>
<evidence type="ECO:0000313" key="2">
    <source>
        <dbReference type="EMBL" id="KAF4617594.1"/>
    </source>
</evidence>
<gene>
    <name evidence="2" type="ORF">D9613_005955</name>
</gene>
<dbReference type="Proteomes" id="UP000521872">
    <property type="component" value="Unassembled WGS sequence"/>
</dbReference>
<dbReference type="AlphaFoldDB" id="A0A8H4VRP3"/>
<accession>A0A8H4VRP3</accession>
<dbReference type="Gene3D" id="2.60.40.640">
    <property type="match status" value="1"/>
</dbReference>
<feature type="region of interest" description="Disordered" evidence="1">
    <location>
        <begin position="400"/>
        <end position="431"/>
    </location>
</feature>
<organism evidence="2 3">
    <name type="scientific">Agrocybe pediades</name>
    <dbReference type="NCBI Taxonomy" id="84607"/>
    <lineage>
        <taxon>Eukaryota</taxon>
        <taxon>Fungi</taxon>
        <taxon>Dikarya</taxon>
        <taxon>Basidiomycota</taxon>
        <taxon>Agaricomycotina</taxon>
        <taxon>Agaricomycetes</taxon>
        <taxon>Agaricomycetidae</taxon>
        <taxon>Agaricales</taxon>
        <taxon>Agaricineae</taxon>
        <taxon>Strophariaceae</taxon>
        <taxon>Agrocybe</taxon>
    </lineage>
</organism>